<accession>X0Y9Z1</accession>
<dbReference type="InterPro" id="IPR036188">
    <property type="entry name" value="FAD/NAD-bd_sf"/>
</dbReference>
<evidence type="ECO:0000313" key="2">
    <source>
        <dbReference type="EMBL" id="GAG44107.1"/>
    </source>
</evidence>
<feature type="region of interest" description="Disordered" evidence="1">
    <location>
        <begin position="56"/>
        <end position="78"/>
    </location>
</feature>
<feature type="compositionally biased region" description="Basic and acidic residues" evidence="1">
    <location>
        <begin position="60"/>
        <end position="77"/>
    </location>
</feature>
<gene>
    <name evidence="2" type="ORF">S01H1_81644</name>
</gene>
<dbReference type="AlphaFoldDB" id="X0Y9Z1"/>
<dbReference type="EMBL" id="BARS01055271">
    <property type="protein sequence ID" value="GAG44107.1"/>
    <property type="molecule type" value="Genomic_DNA"/>
</dbReference>
<organism evidence="2">
    <name type="scientific">marine sediment metagenome</name>
    <dbReference type="NCBI Taxonomy" id="412755"/>
    <lineage>
        <taxon>unclassified sequences</taxon>
        <taxon>metagenomes</taxon>
        <taxon>ecological metagenomes</taxon>
    </lineage>
</organism>
<reference evidence="2" key="1">
    <citation type="journal article" date="2014" name="Front. Microbiol.">
        <title>High frequency of phylogenetically diverse reductive dehalogenase-homologous genes in deep subseafloor sedimentary metagenomes.</title>
        <authorList>
            <person name="Kawai M."/>
            <person name="Futagami T."/>
            <person name="Toyoda A."/>
            <person name="Takaki Y."/>
            <person name="Nishi S."/>
            <person name="Hori S."/>
            <person name="Arai W."/>
            <person name="Tsubouchi T."/>
            <person name="Morono Y."/>
            <person name="Uchiyama I."/>
            <person name="Ito T."/>
            <person name="Fujiyama A."/>
            <person name="Inagaki F."/>
            <person name="Takami H."/>
        </authorList>
    </citation>
    <scope>NUCLEOTIDE SEQUENCE</scope>
    <source>
        <strain evidence="2">Expedition CK06-06</strain>
    </source>
</reference>
<sequence length="206" mass="22637">NDLLNVNPDTLETTNKGVFAGGDVVTGPKTVIEAIAQGKKAAASISAYLQGMEMPSFNGEDSREKDYKPIDPSEPKIPRAQIPTLDVTERIKTFQESNLPMDEETAQREADRCLDCGVCSACFQCVEACKAEAINHDMTDSLLDIDVGSIILAPGFQPYEPTVHDTYQYNHFPNVVTSLEFERILSASGPYEGHLIRPSDKEDPKK</sequence>
<dbReference type="Gene3D" id="3.50.50.60">
    <property type="entry name" value="FAD/NAD(P)-binding domain"/>
    <property type="match status" value="1"/>
</dbReference>
<feature type="non-terminal residue" evidence="2">
    <location>
        <position position="1"/>
    </location>
</feature>
<name>X0Y9Z1_9ZZZZ</name>
<dbReference type="SUPFAM" id="SSF51905">
    <property type="entry name" value="FAD/NAD(P)-binding domain"/>
    <property type="match status" value="1"/>
</dbReference>
<evidence type="ECO:0008006" key="3">
    <source>
        <dbReference type="Google" id="ProtNLM"/>
    </source>
</evidence>
<proteinExistence type="predicted"/>
<evidence type="ECO:0000256" key="1">
    <source>
        <dbReference type="SAM" id="MobiDB-lite"/>
    </source>
</evidence>
<comment type="caution">
    <text evidence="2">The sequence shown here is derived from an EMBL/GenBank/DDBJ whole genome shotgun (WGS) entry which is preliminary data.</text>
</comment>
<feature type="non-terminal residue" evidence="2">
    <location>
        <position position="206"/>
    </location>
</feature>
<protein>
    <recommendedName>
        <fullName evidence="3">4Fe-4S ferredoxin-type domain-containing protein</fullName>
    </recommendedName>
</protein>
<dbReference type="SUPFAM" id="SSF46548">
    <property type="entry name" value="alpha-helical ferredoxin"/>
    <property type="match status" value="1"/>
</dbReference>